<accession>E2B1B9</accession>
<name>E2B1B9_CAMFO</name>
<proteinExistence type="predicted"/>
<dbReference type="AlphaFoldDB" id="E2B1B9"/>
<gene>
    <name evidence="2" type="ORF">EAG_12478</name>
</gene>
<keyword evidence="3" id="KW-1185">Reference proteome</keyword>
<organism evidence="3">
    <name type="scientific">Camponotus floridanus</name>
    <name type="common">Florida carpenter ant</name>
    <dbReference type="NCBI Taxonomy" id="104421"/>
    <lineage>
        <taxon>Eukaryota</taxon>
        <taxon>Metazoa</taxon>
        <taxon>Ecdysozoa</taxon>
        <taxon>Arthropoda</taxon>
        <taxon>Hexapoda</taxon>
        <taxon>Insecta</taxon>
        <taxon>Pterygota</taxon>
        <taxon>Neoptera</taxon>
        <taxon>Endopterygota</taxon>
        <taxon>Hymenoptera</taxon>
        <taxon>Apocrita</taxon>
        <taxon>Aculeata</taxon>
        <taxon>Formicoidea</taxon>
        <taxon>Formicidae</taxon>
        <taxon>Formicinae</taxon>
        <taxon>Camponotus</taxon>
    </lineage>
</organism>
<evidence type="ECO:0000313" key="2">
    <source>
        <dbReference type="EMBL" id="EFN60519.1"/>
    </source>
</evidence>
<evidence type="ECO:0000256" key="1">
    <source>
        <dbReference type="SAM" id="MobiDB-lite"/>
    </source>
</evidence>
<dbReference type="Proteomes" id="UP000000311">
    <property type="component" value="Unassembled WGS sequence"/>
</dbReference>
<reference evidence="2 3" key="1">
    <citation type="journal article" date="2010" name="Science">
        <title>Genomic comparison of the ants Camponotus floridanus and Harpegnathos saltator.</title>
        <authorList>
            <person name="Bonasio R."/>
            <person name="Zhang G."/>
            <person name="Ye C."/>
            <person name="Mutti N.S."/>
            <person name="Fang X."/>
            <person name="Qin N."/>
            <person name="Donahue G."/>
            <person name="Yang P."/>
            <person name="Li Q."/>
            <person name="Li C."/>
            <person name="Zhang P."/>
            <person name="Huang Z."/>
            <person name="Berger S.L."/>
            <person name="Reinberg D."/>
            <person name="Wang J."/>
            <person name="Liebig J."/>
        </authorList>
    </citation>
    <scope>NUCLEOTIDE SEQUENCE [LARGE SCALE GENOMIC DNA]</scope>
    <source>
        <strain evidence="3">C129</strain>
    </source>
</reference>
<evidence type="ECO:0000313" key="3">
    <source>
        <dbReference type="Proteomes" id="UP000000311"/>
    </source>
</evidence>
<protein>
    <submittedName>
        <fullName evidence="2">Uncharacterized protein</fullName>
    </submittedName>
</protein>
<feature type="compositionally biased region" description="Basic and acidic residues" evidence="1">
    <location>
        <begin position="61"/>
        <end position="74"/>
    </location>
</feature>
<dbReference type="InParanoid" id="E2B1B9"/>
<feature type="region of interest" description="Disordered" evidence="1">
    <location>
        <begin position="40"/>
        <end position="100"/>
    </location>
</feature>
<sequence>MRATATLIPTWKPCLSTRSEFTISHLALSSDVCVVSLENASPQAEEEKEEAESEGAGGEGRSVETQEVQAKESESGGLGWVGLHQHHTSTDMVPSEGEDGVGRSNLGLTEWNYVTLRWRIGHGKVEIGRVKTPAIVSDGFGRVKALS</sequence>
<feature type="compositionally biased region" description="Acidic residues" evidence="1">
    <location>
        <begin position="44"/>
        <end position="53"/>
    </location>
</feature>
<dbReference type="EMBL" id="GL444841">
    <property type="protein sequence ID" value="EFN60519.1"/>
    <property type="molecule type" value="Genomic_DNA"/>
</dbReference>